<dbReference type="SUPFAM" id="SSF53474">
    <property type="entry name" value="alpha/beta-Hydrolases"/>
    <property type="match status" value="1"/>
</dbReference>
<feature type="transmembrane region" description="Helical" evidence="7">
    <location>
        <begin position="530"/>
        <end position="555"/>
    </location>
</feature>
<dbReference type="VEuPathDB" id="FungiDB:KRP23_6708"/>
<feature type="transmembrane region" description="Helical" evidence="7">
    <location>
        <begin position="715"/>
        <end position="735"/>
    </location>
</feature>
<dbReference type="PANTHER" id="PTHR12385">
    <property type="entry name" value="CHOLINE TRANSPORTER-LIKE (SLC FAMILY 44)"/>
    <property type="match status" value="1"/>
</dbReference>
<dbReference type="eggNOG" id="KOG2541">
    <property type="taxonomic scope" value="Eukaryota"/>
</dbReference>
<evidence type="ECO:0000256" key="8">
    <source>
        <dbReference type="SAM" id="SignalP"/>
    </source>
</evidence>
<dbReference type="GO" id="GO:0055085">
    <property type="term" value="P:transmembrane transport"/>
    <property type="evidence" value="ECO:0000318"/>
    <property type="project" value="GO_Central"/>
</dbReference>
<organism evidence="9 10">
    <name type="scientific">Phytophthora ramorum</name>
    <name type="common">Sudden oak death agent</name>
    <dbReference type="NCBI Taxonomy" id="164328"/>
    <lineage>
        <taxon>Eukaryota</taxon>
        <taxon>Sar</taxon>
        <taxon>Stramenopiles</taxon>
        <taxon>Oomycota</taxon>
        <taxon>Peronosporomycetes</taxon>
        <taxon>Peronosporales</taxon>
        <taxon>Peronosporaceae</taxon>
        <taxon>Phytophthora</taxon>
    </lineage>
</organism>
<feature type="transmembrane region" description="Helical" evidence="7">
    <location>
        <begin position="498"/>
        <end position="518"/>
    </location>
</feature>
<dbReference type="EMBL" id="DS566010">
    <property type="status" value="NOT_ANNOTATED_CDS"/>
    <property type="molecule type" value="Genomic_DNA"/>
</dbReference>
<protein>
    <submittedName>
        <fullName evidence="9">Uncharacterized protein</fullName>
    </submittedName>
</protein>
<evidence type="ECO:0000256" key="7">
    <source>
        <dbReference type="SAM" id="Phobius"/>
    </source>
</evidence>
<feature type="transmembrane region" description="Helical" evidence="7">
    <location>
        <begin position="781"/>
        <end position="798"/>
    </location>
</feature>
<keyword evidence="10" id="KW-1185">Reference proteome</keyword>
<dbReference type="InterPro" id="IPR029058">
    <property type="entry name" value="AB_hydrolase_fold"/>
</dbReference>
<feature type="transmembrane region" description="Helical" evidence="7">
    <location>
        <begin position="741"/>
        <end position="761"/>
    </location>
</feature>
<accession>H3GHW4</accession>
<dbReference type="InParanoid" id="H3GHW4"/>
<dbReference type="PANTHER" id="PTHR12385:SF4">
    <property type="entry name" value="PROTEIN PNS1"/>
    <property type="match status" value="1"/>
</dbReference>
<feature type="transmembrane region" description="Helical" evidence="7">
    <location>
        <begin position="428"/>
        <end position="448"/>
    </location>
</feature>
<feature type="transmembrane region" description="Helical" evidence="7">
    <location>
        <begin position="622"/>
        <end position="641"/>
    </location>
</feature>
<proteinExistence type="inferred from homology"/>
<feature type="transmembrane region" description="Helical" evidence="7">
    <location>
        <begin position="818"/>
        <end position="850"/>
    </location>
</feature>
<comment type="subcellular location">
    <subcellularLocation>
        <location evidence="1">Membrane</location>
        <topology evidence="1">Multi-pass membrane protein</topology>
    </subcellularLocation>
</comment>
<feature type="chain" id="PRO_5003587440" evidence="8">
    <location>
        <begin position="18"/>
        <end position="895"/>
    </location>
</feature>
<evidence type="ECO:0000256" key="6">
    <source>
        <dbReference type="SAM" id="MobiDB-lite"/>
    </source>
</evidence>
<evidence type="ECO:0000256" key="2">
    <source>
        <dbReference type="ARBA" id="ARBA00007168"/>
    </source>
</evidence>
<dbReference type="InterPro" id="IPR007603">
    <property type="entry name" value="Choline_transptr-like"/>
</dbReference>
<feature type="region of interest" description="Disordered" evidence="6">
    <location>
        <begin position="397"/>
        <end position="418"/>
    </location>
</feature>
<dbReference type="Pfam" id="PF04515">
    <property type="entry name" value="Choline_transpo"/>
    <property type="match status" value="1"/>
</dbReference>
<evidence type="ECO:0000256" key="4">
    <source>
        <dbReference type="ARBA" id="ARBA00022989"/>
    </source>
</evidence>
<feature type="transmembrane region" description="Helical" evidence="7">
    <location>
        <begin position="575"/>
        <end position="602"/>
    </location>
</feature>
<dbReference type="VEuPathDB" id="FungiDB:KRP22_10184"/>
<keyword evidence="5 7" id="KW-0472">Membrane</keyword>
<dbReference type="AlphaFoldDB" id="H3GHW4"/>
<evidence type="ECO:0000313" key="9">
    <source>
        <dbReference type="EnsemblProtists" id="Phyra75576"/>
    </source>
</evidence>
<feature type="signal peptide" evidence="8">
    <location>
        <begin position="1"/>
        <end position="17"/>
    </location>
</feature>
<dbReference type="VEuPathDB" id="FungiDB:KRP22_10183"/>
<dbReference type="Gene3D" id="3.40.50.1820">
    <property type="entry name" value="alpha/beta hydrolase"/>
    <property type="match status" value="1"/>
</dbReference>
<evidence type="ECO:0000313" key="10">
    <source>
        <dbReference type="Proteomes" id="UP000005238"/>
    </source>
</evidence>
<reference evidence="10" key="1">
    <citation type="journal article" date="2006" name="Science">
        <title>Phytophthora genome sequences uncover evolutionary origins and mechanisms of pathogenesis.</title>
        <authorList>
            <person name="Tyler B.M."/>
            <person name="Tripathy S."/>
            <person name="Zhang X."/>
            <person name="Dehal P."/>
            <person name="Jiang R.H."/>
            <person name="Aerts A."/>
            <person name="Arredondo F.D."/>
            <person name="Baxter L."/>
            <person name="Bensasson D."/>
            <person name="Beynon J.L."/>
            <person name="Chapman J."/>
            <person name="Damasceno C.M."/>
            <person name="Dorrance A.E."/>
            <person name="Dou D."/>
            <person name="Dickerman A.W."/>
            <person name="Dubchak I.L."/>
            <person name="Garbelotto M."/>
            <person name="Gijzen M."/>
            <person name="Gordon S.G."/>
            <person name="Govers F."/>
            <person name="Grunwald N.J."/>
            <person name="Huang W."/>
            <person name="Ivors K.L."/>
            <person name="Jones R.W."/>
            <person name="Kamoun S."/>
            <person name="Krampis K."/>
            <person name="Lamour K.H."/>
            <person name="Lee M.K."/>
            <person name="McDonald W.H."/>
            <person name="Medina M."/>
            <person name="Meijer H.J."/>
            <person name="Nordberg E.K."/>
            <person name="Maclean D.J."/>
            <person name="Ospina-Giraldo M.D."/>
            <person name="Morris P.F."/>
            <person name="Phuntumart V."/>
            <person name="Putnam N.H."/>
            <person name="Rash S."/>
            <person name="Rose J.K."/>
            <person name="Sakihama Y."/>
            <person name="Salamov A.A."/>
            <person name="Savidor A."/>
            <person name="Scheuring C.F."/>
            <person name="Smith B.M."/>
            <person name="Sobral B.W."/>
            <person name="Terry A."/>
            <person name="Torto-Alalibo T.A."/>
            <person name="Win J."/>
            <person name="Xu Z."/>
            <person name="Zhang H."/>
            <person name="Grigoriev I.V."/>
            <person name="Rokhsar D.S."/>
            <person name="Boore J.L."/>
        </authorList>
    </citation>
    <scope>NUCLEOTIDE SEQUENCE [LARGE SCALE GENOMIC DNA]</scope>
    <source>
        <strain evidence="10">Pr102</strain>
    </source>
</reference>
<dbReference type="GO" id="GO:0016020">
    <property type="term" value="C:membrane"/>
    <property type="evidence" value="ECO:0000318"/>
    <property type="project" value="GO_Central"/>
</dbReference>
<keyword evidence="3 7" id="KW-0812">Transmembrane</keyword>
<dbReference type="EnsemblProtists" id="Phyra75576">
    <property type="protein sequence ID" value="Phyra75576"/>
    <property type="gene ID" value="Phyra75576"/>
</dbReference>
<sequence length="895" mass="99089">MALLNSLLAALLVAVAAYVYRTIYSFQVNHSDVADSKLPVFFFHGVTGNATNGRNIKANLTAEGRVFVGLTFCENECSVQSVTAQIPLAVDQIRSIVKNDSRFDNGYHFVGHSQGGGIARAVVENMDDHKVHALVSLAGMQNGMFYGPQAEDVVPLYIMVNVLGPQLLTSDIFDFSNYTTADWRGKIQRDLAVLDGNQTLQAKYSLMNMARPPVKGHFIHSNQYLPSLNNLNPCEWYDVGCHYTKFRHKRNFLRLKSAHFFASPNDGVVGPWQHSLLSHYSEVDSVEEIETKFEQLTVVDMKDTVAYQEDTYGLRSLHERAALHRTTVPGVSHNCWLADGVRFDAPDELCKWQPVWDDFRLRFATVSLWNRPPHQDTSPSVMSSPIFGASAYRHQDSRPAESPAAGVQPSAPPLESNAPPVKRECNDFIFLLPFVAVVVLTAVFAAKYGDEFIDATQVQDVSESSGVKLLLRVVGLSALAAAGLSVVWIAFMVLLAEVLIWVALLTIIALNIAAAIFLTKKAYDSGADWYWWPAVVFGLIALLTILYVCCIRKRIKFAAAHLKVAGKAIFRLPMTLLVALVMVGVQIGWAVLWVLGSLGVMFHQDYIKLESTCTTESCDLKYKTGAIVGVLCGMLLVYFWVTFVLRNIIGVTTAGTVAAWKNAANTPFITTGAWLRAVTLNLGSICFGSLIVAILETVVWILHILAWLAGRSGNCCLACLLSCLSCIISCIESWIEFFNRFAYSYVGCYGYSFVTASRHVFKLFAAKGWSAIVNDDLTGNVFWLGNIIIGAVTAYIGVQIVDDTDTARLAMFSHPDVFVAFFCFFTGYGINNLFMSIVASAVTTIFVLWAEDPHGWQLTRPKHYETLHKAWLKIYPDEYNNGYGKQANTPIDGRV</sequence>
<keyword evidence="8" id="KW-0732">Signal</keyword>
<keyword evidence="4 7" id="KW-1133">Transmembrane helix</keyword>
<name>H3GHW4_PHYRM</name>
<feature type="transmembrane region" description="Helical" evidence="7">
    <location>
        <begin position="469"/>
        <end position="492"/>
    </location>
</feature>
<dbReference type="GO" id="GO:0022857">
    <property type="term" value="F:transmembrane transporter activity"/>
    <property type="evidence" value="ECO:0000318"/>
    <property type="project" value="GO_Central"/>
</dbReference>
<dbReference type="HOGENOM" id="CLU_331352_0_0_1"/>
<dbReference type="Pfam" id="PF02089">
    <property type="entry name" value="Palm_thioest"/>
    <property type="match status" value="1"/>
</dbReference>
<dbReference type="VEuPathDB" id="FungiDB:KRP23_7552"/>
<dbReference type="eggNOG" id="KOG1362">
    <property type="taxonomic scope" value="Eukaryota"/>
</dbReference>
<evidence type="ECO:0000256" key="5">
    <source>
        <dbReference type="ARBA" id="ARBA00023136"/>
    </source>
</evidence>
<dbReference type="Proteomes" id="UP000005238">
    <property type="component" value="Unassembled WGS sequence"/>
</dbReference>
<feature type="transmembrane region" description="Helical" evidence="7">
    <location>
        <begin position="682"/>
        <end position="708"/>
    </location>
</feature>
<evidence type="ECO:0000256" key="1">
    <source>
        <dbReference type="ARBA" id="ARBA00004141"/>
    </source>
</evidence>
<reference evidence="9" key="2">
    <citation type="submission" date="2015-06" db="UniProtKB">
        <authorList>
            <consortium name="EnsemblProtists"/>
        </authorList>
    </citation>
    <scope>IDENTIFICATION</scope>
    <source>
        <strain evidence="9">Pr102</strain>
    </source>
</reference>
<evidence type="ECO:0000256" key="3">
    <source>
        <dbReference type="ARBA" id="ARBA00022692"/>
    </source>
</evidence>
<comment type="similarity">
    <text evidence="2">Belongs to the CTL (choline transporter-like) family.</text>
</comment>